<dbReference type="VEuPathDB" id="TrichDB:TVAG_398930"/>
<name>A2FRN6_TRIV3</name>
<dbReference type="KEGG" id="tva:4750126"/>
<keyword evidence="2" id="KW-1185">Reference proteome</keyword>
<dbReference type="Proteomes" id="UP000001542">
    <property type="component" value="Unassembled WGS sequence"/>
</dbReference>
<organism evidence="1 2">
    <name type="scientific">Trichomonas vaginalis (strain ATCC PRA-98 / G3)</name>
    <dbReference type="NCBI Taxonomy" id="412133"/>
    <lineage>
        <taxon>Eukaryota</taxon>
        <taxon>Metamonada</taxon>
        <taxon>Parabasalia</taxon>
        <taxon>Trichomonadida</taxon>
        <taxon>Trichomonadidae</taxon>
        <taxon>Trichomonas</taxon>
    </lineage>
</organism>
<dbReference type="Gene3D" id="1.10.225.10">
    <property type="entry name" value="Saposin-like"/>
    <property type="match status" value="1"/>
</dbReference>
<dbReference type="EMBL" id="DS113968">
    <property type="protein sequence ID" value="EAX92415.1"/>
    <property type="molecule type" value="Genomic_DNA"/>
</dbReference>
<dbReference type="InterPro" id="IPR051428">
    <property type="entry name" value="Sphingo_Act-Surfact_Prot"/>
</dbReference>
<dbReference type="InterPro" id="IPR011001">
    <property type="entry name" value="Saposin-like"/>
</dbReference>
<evidence type="ECO:0000313" key="1">
    <source>
        <dbReference type="EMBL" id="EAX92415.1"/>
    </source>
</evidence>
<dbReference type="InParanoid" id="A2FRN6"/>
<reference evidence="1" key="2">
    <citation type="journal article" date="2007" name="Science">
        <title>Draft genome sequence of the sexually transmitted pathogen Trichomonas vaginalis.</title>
        <authorList>
            <person name="Carlton J.M."/>
            <person name="Hirt R.P."/>
            <person name="Silva J.C."/>
            <person name="Delcher A.L."/>
            <person name="Schatz M."/>
            <person name="Zhao Q."/>
            <person name="Wortman J.R."/>
            <person name="Bidwell S.L."/>
            <person name="Alsmark U.C.M."/>
            <person name="Besteiro S."/>
            <person name="Sicheritz-Ponten T."/>
            <person name="Noel C.J."/>
            <person name="Dacks J.B."/>
            <person name="Foster P.G."/>
            <person name="Simillion C."/>
            <person name="Van de Peer Y."/>
            <person name="Miranda-Saavedra D."/>
            <person name="Barton G.J."/>
            <person name="Westrop G.D."/>
            <person name="Mueller S."/>
            <person name="Dessi D."/>
            <person name="Fiori P.L."/>
            <person name="Ren Q."/>
            <person name="Paulsen I."/>
            <person name="Zhang H."/>
            <person name="Bastida-Corcuera F.D."/>
            <person name="Simoes-Barbosa A."/>
            <person name="Brown M.T."/>
            <person name="Hayes R.D."/>
            <person name="Mukherjee M."/>
            <person name="Okumura C.Y."/>
            <person name="Schneider R."/>
            <person name="Smith A.J."/>
            <person name="Vanacova S."/>
            <person name="Villalvazo M."/>
            <person name="Haas B.J."/>
            <person name="Pertea M."/>
            <person name="Feldblyum T.V."/>
            <person name="Utterback T.R."/>
            <person name="Shu C.L."/>
            <person name="Osoegawa K."/>
            <person name="de Jong P.J."/>
            <person name="Hrdy I."/>
            <person name="Horvathova L."/>
            <person name="Zubacova Z."/>
            <person name="Dolezal P."/>
            <person name="Malik S.B."/>
            <person name="Logsdon J.M. Jr."/>
            <person name="Henze K."/>
            <person name="Gupta A."/>
            <person name="Wang C.C."/>
            <person name="Dunne R.L."/>
            <person name="Upcroft J.A."/>
            <person name="Upcroft P."/>
            <person name="White O."/>
            <person name="Salzberg S.L."/>
            <person name="Tang P."/>
            <person name="Chiu C.-H."/>
            <person name="Lee Y.-S."/>
            <person name="Embley T.M."/>
            <person name="Coombs G.H."/>
            <person name="Mottram J.C."/>
            <person name="Tachezy J."/>
            <person name="Fraser-Liggett C.M."/>
            <person name="Johnson P.J."/>
        </authorList>
    </citation>
    <scope>NUCLEOTIDE SEQUENCE [LARGE SCALE GENOMIC DNA]</scope>
    <source>
        <strain evidence="1">G3</strain>
    </source>
</reference>
<dbReference type="PANTHER" id="PTHR11480">
    <property type="entry name" value="SAPOSIN-RELATED"/>
    <property type="match status" value="1"/>
</dbReference>
<protein>
    <submittedName>
        <fullName evidence="1">F-box domain containing protein</fullName>
    </submittedName>
</protein>
<dbReference type="SUPFAM" id="SSF47862">
    <property type="entry name" value="Saposin"/>
    <property type="match status" value="1"/>
</dbReference>
<evidence type="ECO:0000313" key="2">
    <source>
        <dbReference type="Proteomes" id="UP000001542"/>
    </source>
</evidence>
<sequence>MFFNLFILISSEQNKCEECERAFKKIIHKGNFNIKDREFPFCKGNQKCNSLSNTVHKKILQHISPRDYCSSIKLCRPTASSLSMKPRKSASEISFHDAEDNCKFCTDFFEWYLNEGIEDSMVPLVQKMFQALCDLVGSSDTFEHMCEVLKKKNYAPVAIRNFFNLLRAKFDNQELCARMALCPSL</sequence>
<dbReference type="RefSeq" id="XP_001305345.1">
    <property type="nucleotide sequence ID" value="XM_001305344.1"/>
</dbReference>
<gene>
    <name evidence="1" type="ORF">TVAG_398930</name>
</gene>
<dbReference type="AlphaFoldDB" id="A2FRN6"/>
<accession>A2FRN6</accession>
<dbReference type="SMR" id="A2FRN6"/>
<reference evidence="1" key="1">
    <citation type="submission" date="2006-10" db="EMBL/GenBank/DDBJ databases">
        <authorList>
            <person name="Amadeo P."/>
            <person name="Zhao Q."/>
            <person name="Wortman J."/>
            <person name="Fraser-Liggett C."/>
            <person name="Carlton J."/>
        </authorList>
    </citation>
    <scope>NUCLEOTIDE SEQUENCE</scope>
    <source>
        <strain evidence="1">G3</strain>
    </source>
</reference>
<dbReference type="VEuPathDB" id="TrichDB:TVAGG3_0719580"/>
<proteinExistence type="predicted"/>
<dbReference type="PANTHER" id="PTHR11480:SF91">
    <property type="entry name" value="SAPOSIN B-TYPE DOMAIN-CONTAINING PROTEIN"/>
    <property type="match status" value="1"/>
</dbReference>